<dbReference type="KEGG" id="cdet:87946003"/>
<keyword evidence="3" id="KW-1185">Reference proteome</keyword>
<organism evidence="2 3">
    <name type="scientific">Colletotrichum destructivum</name>
    <dbReference type="NCBI Taxonomy" id="34406"/>
    <lineage>
        <taxon>Eukaryota</taxon>
        <taxon>Fungi</taxon>
        <taxon>Dikarya</taxon>
        <taxon>Ascomycota</taxon>
        <taxon>Pezizomycotina</taxon>
        <taxon>Sordariomycetes</taxon>
        <taxon>Hypocreomycetidae</taxon>
        <taxon>Glomerellales</taxon>
        <taxon>Glomerellaceae</taxon>
        <taxon>Colletotrichum</taxon>
        <taxon>Colletotrichum destructivum species complex</taxon>
    </lineage>
</organism>
<proteinExistence type="predicted"/>
<evidence type="ECO:0000256" key="1">
    <source>
        <dbReference type="SAM" id="MobiDB-lite"/>
    </source>
</evidence>
<dbReference type="RefSeq" id="XP_062781710.1">
    <property type="nucleotide sequence ID" value="XM_062925659.1"/>
</dbReference>
<feature type="compositionally biased region" description="Basic and acidic residues" evidence="1">
    <location>
        <begin position="35"/>
        <end position="46"/>
    </location>
</feature>
<dbReference type="Proteomes" id="UP001322277">
    <property type="component" value="Chromosome 6"/>
</dbReference>
<sequence>MTDTAAVSGRLAADSRPGSRKSTTRAVQAPAERPGPAERDLGERQTRAPPASQPAI</sequence>
<reference evidence="3" key="1">
    <citation type="journal article" date="2023" name="bioRxiv">
        <title>Complete genome of the Medicago anthracnose fungus, Colletotrichum destructivum, reveals a mini-chromosome-like region within a core chromosome.</title>
        <authorList>
            <person name="Lapalu N."/>
            <person name="Simon A."/>
            <person name="Lu A."/>
            <person name="Plaumann P.-L."/>
            <person name="Amselem J."/>
            <person name="Pigne S."/>
            <person name="Auger A."/>
            <person name="Koch C."/>
            <person name="Dallery J.-F."/>
            <person name="O'Connell R.J."/>
        </authorList>
    </citation>
    <scope>NUCLEOTIDE SEQUENCE [LARGE SCALE GENOMIC DNA]</scope>
    <source>
        <strain evidence="3">CBS 520.97</strain>
    </source>
</reference>
<protein>
    <submittedName>
        <fullName evidence="2">Uncharacterized protein</fullName>
    </submittedName>
</protein>
<evidence type="ECO:0000313" key="3">
    <source>
        <dbReference type="Proteomes" id="UP001322277"/>
    </source>
</evidence>
<accession>A0AAX4ILW9</accession>
<dbReference type="GeneID" id="87946003"/>
<gene>
    <name evidence="2" type="ORF">CDEST_09500</name>
</gene>
<dbReference type="EMBL" id="CP137310">
    <property type="protein sequence ID" value="WQF84486.1"/>
    <property type="molecule type" value="Genomic_DNA"/>
</dbReference>
<feature type="region of interest" description="Disordered" evidence="1">
    <location>
        <begin position="1"/>
        <end position="56"/>
    </location>
</feature>
<dbReference type="AlphaFoldDB" id="A0AAX4ILW9"/>
<evidence type="ECO:0000313" key="2">
    <source>
        <dbReference type="EMBL" id="WQF84486.1"/>
    </source>
</evidence>
<name>A0AAX4ILW9_9PEZI</name>